<dbReference type="AlphaFoldDB" id="A0A3E3ITK7"/>
<accession>A0A3E3ITK7</accession>
<dbReference type="InterPro" id="IPR038109">
    <property type="entry name" value="DNA_bind_recomb_sf"/>
</dbReference>
<dbReference type="InterPro" id="IPR036162">
    <property type="entry name" value="Resolvase-like_N_sf"/>
</dbReference>
<dbReference type="GO" id="GO:0003677">
    <property type="term" value="F:DNA binding"/>
    <property type="evidence" value="ECO:0007669"/>
    <property type="project" value="InterPro"/>
</dbReference>
<dbReference type="InterPro" id="IPR025827">
    <property type="entry name" value="Zn_ribbon_recom_dom"/>
</dbReference>
<evidence type="ECO:0000259" key="1">
    <source>
        <dbReference type="PROSITE" id="PS51736"/>
    </source>
</evidence>
<dbReference type="RefSeq" id="WP_117546212.1">
    <property type="nucleotide sequence ID" value="NZ_QVME01000001.1"/>
</dbReference>
<dbReference type="Proteomes" id="UP000260828">
    <property type="component" value="Unassembled WGS sequence"/>
</dbReference>
<dbReference type="CDD" id="cd00338">
    <property type="entry name" value="Ser_Recombinase"/>
    <property type="match status" value="1"/>
</dbReference>
<feature type="domain" description="Recombinase" evidence="2">
    <location>
        <begin position="184"/>
        <end position="309"/>
    </location>
</feature>
<dbReference type="PROSITE" id="PS51737">
    <property type="entry name" value="RECOMBINASE_DNA_BIND"/>
    <property type="match status" value="1"/>
</dbReference>
<dbReference type="Gene3D" id="3.40.50.1390">
    <property type="entry name" value="Resolvase, N-terminal catalytic domain"/>
    <property type="match status" value="1"/>
</dbReference>
<evidence type="ECO:0000313" key="4">
    <source>
        <dbReference type="Proteomes" id="UP000260828"/>
    </source>
</evidence>
<dbReference type="InterPro" id="IPR050639">
    <property type="entry name" value="SSR_resolvase"/>
</dbReference>
<dbReference type="Pfam" id="PF00239">
    <property type="entry name" value="Resolvase"/>
    <property type="match status" value="1"/>
</dbReference>
<dbReference type="SMART" id="SM00857">
    <property type="entry name" value="Resolvase"/>
    <property type="match status" value="1"/>
</dbReference>
<dbReference type="Gene3D" id="3.90.1750.20">
    <property type="entry name" value="Putative Large Serine Recombinase, Chain B, Domain 2"/>
    <property type="match status" value="1"/>
</dbReference>
<dbReference type="Pfam" id="PF07508">
    <property type="entry name" value="Recombinase"/>
    <property type="match status" value="1"/>
</dbReference>
<dbReference type="InterPro" id="IPR006119">
    <property type="entry name" value="Resolv_N"/>
</dbReference>
<dbReference type="SUPFAM" id="SSF53041">
    <property type="entry name" value="Resolvase-like"/>
    <property type="match status" value="1"/>
</dbReference>
<dbReference type="PANTHER" id="PTHR30461">
    <property type="entry name" value="DNA-INVERTASE FROM LAMBDOID PROPHAGE"/>
    <property type="match status" value="1"/>
</dbReference>
<proteinExistence type="predicted"/>
<evidence type="ECO:0000259" key="2">
    <source>
        <dbReference type="PROSITE" id="PS51737"/>
    </source>
</evidence>
<protein>
    <submittedName>
        <fullName evidence="3">Recombinase family protein</fullName>
    </submittedName>
</protein>
<organism evidence="3 4">
    <name type="scientific">Anaerotruncus colihominis</name>
    <dbReference type="NCBI Taxonomy" id="169435"/>
    <lineage>
        <taxon>Bacteria</taxon>
        <taxon>Bacillati</taxon>
        <taxon>Bacillota</taxon>
        <taxon>Clostridia</taxon>
        <taxon>Eubacteriales</taxon>
        <taxon>Oscillospiraceae</taxon>
        <taxon>Anaerotruncus</taxon>
    </lineage>
</organism>
<gene>
    <name evidence="3" type="ORF">DXC40_04900</name>
</gene>
<dbReference type="EMBL" id="QVME01000001">
    <property type="protein sequence ID" value="RGE70387.1"/>
    <property type="molecule type" value="Genomic_DNA"/>
</dbReference>
<sequence length="540" mass="61386">MTETVPKITIIPANPEVKGRAVKRQLRVAAYCRVSTDDKEQLTSYEAQKTFYTDKIMQNPDWTMAGIFADEGITGTSAAKRPEFLRMIRLCRQRKIDLILVKSISRFARNTVDCLNYIRALKDLGIAVIFEKENINTMDSESEMLITMMGAFAQAESESISHNVRWGIRQAMREGRATVQYKNLYGYGKDEEGNPYVIPEEAEVVRRIYKGFLQGQSIRQIKGWLDAEGIAPRKGKEWSLSTIENILKSEKYCGDVLLQKTFISDCISRKVIKNVGQLPMYLIQDHHEGIVRRETYQAAQAEFARRSSRRSPNKRAAATGLSSYTSRYALSDRLVCGECGTLYRRCTWVRKGGKKIVWRCSSRLDYGSKYCKDSPTMEEGPLQQAILRALNSVMGPKEVLIERIGNAIRQEMTPKMDDFQTLTEIDRSLEELQGRFQALLEEVQECGGDVMSYQEEFTAINEQMTTLQTRRVQLLEAQQADLAITGRLQEAESLLAGTPSEITEWDEALVRQTVETVKVLSAHEILVCLKDGTEIRETVL</sequence>
<evidence type="ECO:0000313" key="3">
    <source>
        <dbReference type="EMBL" id="RGE70387.1"/>
    </source>
</evidence>
<comment type="caution">
    <text evidence="3">The sequence shown here is derived from an EMBL/GenBank/DDBJ whole genome shotgun (WGS) entry which is preliminary data.</text>
</comment>
<dbReference type="Pfam" id="PF13408">
    <property type="entry name" value="Zn_ribbon_recom"/>
    <property type="match status" value="1"/>
</dbReference>
<dbReference type="GO" id="GO:0000150">
    <property type="term" value="F:DNA strand exchange activity"/>
    <property type="evidence" value="ECO:0007669"/>
    <property type="project" value="InterPro"/>
</dbReference>
<name>A0A3E3ITK7_9FIRM</name>
<dbReference type="PANTHER" id="PTHR30461:SF23">
    <property type="entry name" value="DNA RECOMBINASE-RELATED"/>
    <property type="match status" value="1"/>
</dbReference>
<dbReference type="InterPro" id="IPR011109">
    <property type="entry name" value="DNA_bind_recombinase_dom"/>
</dbReference>
<dbReference type="PROSITE" id="PS51736">
    <property type="entry name" value="RECOMBINASES_3"/>
    <property type="match status" value="1"/>
</dbReference>
<feature type="domain" description="Resolvase/invertase-type recombinase catalytic" evidence="1">
    <location>
        <begin position="27"/>
        <end position="175"/>
    </location>
</feature>
<reference evidence="3 4" key="1">
    <citation type="submission" date="2018-08" db="EMBL/GenBank/DDBJ databases">
        <title>A genome reference for cultivated species of the human gut microbiota.</title>
        <authorList>
            <person name="Zou Y."/>
            <person name="Xue W."/>
            <person name="Luo G."/>
        </authorList>
    </citation>
    <scope>NUCLEOTIDE SEQUENCE [LARGE SCALE GENOMIC DNA]</scope>
    <source>
        <strain evidence="3 4">TF05-12AC</strain>
    </source>
</reference>